<dbReference type="Proteomes" id="UP000069940">
    <property type="component" value="Unassembled WGS sequence"/>
</dbReference>
<accession>A0ABM1ZPY3</accession>
<evidence type="ECO:0000256" key="1">
    <source>
        <dbReference type="SAM" id="MobiDB-lite"/>
    </source>
</evidence>
<protein>
    <submittedName>
        <fullName evidence="2">Uncharacterized protein</fullName>
    </submittedName>
</protein>
<reference evidence="3" key="1">
    <citation type="journal article" date="2015" name="Proc. Natl. Acad. Sci. U.S.A.">
        <title>Genome sequence of the Asian Tiger mosquito, Aedes albopictus, reveals insights into its biology, genetics, and evolution.</title>
        <authorList>
            <person name="Chen X.G."/>
            <person name="Jiang X."/>
            <person name="Gu J."/>
            <person name="Xu M."/>
            <person name="Wu Y."/>
            <person name="Deng Y."/>
            <person name="Zhang C."/>
            <person name="Bonizzoni M."/>
            <person name="Dermauw W."/>
            <person name="Vontas J."/>
            <person name="Armbruster P."/>
            <person name="Huang X."/>
            <person name="Yang Y."/>
            <person name="Zhang H."/>
            <person name="He W."/>
            <person name="Peng H."/>
            <person name="Liu Y."/>
            <person name="Wu K."/>
            <person name="Chen J."/>
            <person name="Lirakis M."/>
            <person name="Topalis P."/>
            <person name="Van Leeuwen T."/>
            <person name="Hall A.B."/>
            <person name="Jiang X."/>
            <person name="Thorpe C."/>
            <person name="Mueller R.L."/>
            <person name="Sun C."/>
            <person name="Waterhouse R.M."/>
            <person name="Yan G."/>
            <person name="Tu Z.J."/>
            <person name="Fang X."/>
            <person name="James A.A."/>
        </authorList>
    </citation>
    <scope>NUCLEOTIDE SEQUENCE [LARGE SCALE GENOMIC DNA]</scope>
    <source>
        <strain evidence="3">Foshan</strain>
    </source>
</reference>
<feature type="compositionally biased region" description="Acidic residues" evidence="1">
    <location>
        <begin position="118"/>
        <end position="128"/>
    </location>
</feature>
<name>A0ABM1ZPY3_AEDAL</name>
<dbReference type="RefSeq" id="XP_029717299.2">
    <property type="nucleotide sequence ID" value="XM_029861439.2"/>
</dbReference>
<evidence type="ECO:0000313" key="2">
    <source>
        <dbReference type="EnsemblMetazoa" id="AALFPA23_020537.P30328"/>
    </source>
</evidence>
<evidence type="ECO:0000313" key="3">
    <source>
        <dbReference type="Proteomes" id="UP000069940"/>
    </source>
</evidence>
<feature type="compositionally biased region" description="Basic and acidic residues" evidence="1">
    <location>
        <begin position="136"/>
        <end position="145"/>
    </location>
</feature>
<organism evidence="2 3">
    <name type="scientific">Aedes albopictus</name>
    <name type="common">Asian tiger mosquito</name>
    <name type="synonym">Stegomyia albopicta</name>
    <dbReference type="NCBI Taxonomy" id="7160"/>
    <lineage>
        <taxon>Eukaryota</taxon>
        <taxon>Metazoa</taxon>
        <taxon>Ecdysozoa</taxon>
        <taxon>Arthropoda</taxon>
        <taxon>Hexapoda</taxon>
        <taxon>Insecta</taxon>
        <taxon>Pterygota</taxon>
        <taxon>Neoptera</taxon>
        <taxon>Endopterygota</taxon>
        <taxon>Diptera</taxon>
        <taxon>Nematocera</taxon>
        <taxon>Culicoidea</taxon>
        <taxon>Culicidae</taxon>
        <taxon>Culicinae</taxon>
        <taxon>Aedini</taxon>
        <taxon>Aedes</taxon>
        <taxon>Stegomyia</taxon>
    </lineage>
</organism>
<proteinExistence type="predicted"/>
<reference evidence="2" key="2">
    <citation type="submission" date="2025-05" db="UniProtKB">
        <authorList>
            <consortium name="EnsemblMetazoa"/>
        </authorList>
    </citation>
    <scope>IDENTIFICATION</scope>
    <source>
        <strain evidence="2">Foshan</strain>
    </source>
</reference>
<dbReference type="EnsemblMetazoa" id="AALFPA23_020537.R30328">
    <property type="protein sequence ID" value="AALFPA23_020537.P30328"/>
    <property type="gene ID" value="AALFPA23_020537"/>
</dbReference>
<sequence length="266" mass="30827">MVQIYGVPFRVEIYLFPIKQCSNCWMFTHKTKDCKKTKKCGKCGGEQHENQDCGAQPKCINCRGQHPADDRECKERIRQRKIKEAMQKERIPLVEAAERFPKESNRFALLARMDEFPELEDISDDSEDERGTQSGEGKRAAETGRKQHKRGKPISRTTRKENHKRTADETGEEVERHKENENKHGAEIKKLKRRVDRMEKNWKAIGKIVRLQNAVEGELREAKDQLALEGLIIKICTVLKEIVSELGENIDREDHSAEESVDMENE</sequence>
<dbReference type="GeneID" id="115260524"/>
<feature type="region of interest" description="Disordered" evidence="1">
    <location>
        <begin position="118"/>
        <end position="186"/>
    </location>
</feature>
<keyword evidence="3" id="KW-1185">Reference proteome</keyword>
<feature type="compositionally biased region" description="Basic and acidic residues" evidence="1">
    <location>
        <begin position="158"/>
        <end position="186"/>
    </location>
</feature>